<keyword evidence="3" id="KW-1133">Transmembrane helix</keyword>
<dbReference type="PIRSF" id="PIRSF005690">
    <property type="entry name" value="GerBA"/>
    <property type="match status" value="1"/>
</dbReference>
<evidence type="ECO:0000313" key="5">
    <source>
        <dbReference type="Proteomes" id="UP000659344"/>
    </source>
</evidence>
<dbReference type="EMBL" id="BMFT01000001">
    <property type="protein sequence ID" value="GGH15255.1"/>
    <property type="molecule type" value="Genomic_DNA"/>
</dbReference>
<proteinExistence type="inferred from homology"/>
<evidence type="ECO:0000256" key="3">
    <source>
        <dbReference type="SAM" id="Phobius"/>
    </source>
</evidence>
<reference evidence="5" key="1">
    <citation type="journal article" date="2019" name="Int. J. Syst. Evol. Microbiol.">
        <title>The Global Catalogue of Microorganisms (GCM) 10K type strain sequencing project: providing services to taxonomists for standard genome sequencing and annotation.</title>
        <authorList>
            <consortium name="The Broad Institute Genomics Platform"/>
            <consortium name="The Broad Institute Genome Sequencing Center for Infectious Disease"/>
            <person name="Wu L."/>
            <person name="Ma J."/>
        </authorList>
    </citation>
    <scope>NUCLEOTIDE SEQUENCE [LARGE SCALE GENOMIC DNA]</scope>
    <source>
        <strain evidence="5">CGMCC 1.12769</strain>
    </source>
</reference>
<dbReference type="Proteomes" id="UP000659344">
    <property type="component" value="Unassembled WGS sequence"/>
</dbReference>
<sequence length="486" mass="53838">MSAFSKQMESKIKSMLHGSEGLIIKSLGEHLVVAYMNGMVDNAQLNLNLLTPLTGNAHFDSIDKLSEMIPIGDCKSFNQLSDAIKKLLSGYALVLLEGKKGGLLVNIANIPSRAPSNADTESTIYGLLIAFTESMEKNIALLRSYITSDKLIQEEVQLAAEPQTSASLLYLDNENEKNPFVELIRKRINKRKCKGLIGSPLFLKILTDNKYALFPEMSLSERPDRTAQALLEGKVVVMVEGNSQVIIGPNSFVDFFESVEDRYSSWGLGMFSRSLRALALIISIFLTPLYVAALTFHYEMIPVPLLEPLIMSRSRVPFPPLMEALVMEVSIELLREAGARLPTKVGQTMGIVGGIVIGQAAVQAGFTSNILIMLVALAALGSFTTPNYMMSSSIRFIRFPMLIVAGFLGLIGITFFSAFLFIHLLRMTSYGKPYMYPFYPPNSKRLINTMLITESSPFQYETDLTKSNTKGGKSRVTKWFKSNNEE</sequence>
<feature type="transmembrane region" description="Helical" evidence="3">
    <location>
        <begin position="277"/>
        <end position="298"/>
    </location>
</feature>
<keyword evidence="5" id="KW-1185">Reference proteome</keyword>
<dbReference type="InterPro" id="IPR004995">
    <property type="entry name" value="Spore_Ger"/>
</dbReference>
<evidence type="ECO:0000313" key="4">
    <source>
        <dbReference type="EMBL" id="GGH15255.1"/>
    </source>
</evidence>
<feature type="transmembrane region" description="Helical" evidence="3">
    <location>
        <begin position="401"/>
        <end position="425"/>
    </location>
</feature>
<feature type="transmembrane region" description="Helical" evidence="3">
    <location>
        <begin position="370"/>
        <end position="389"/>
    </location>
</feature>
<comment type="similarity">
    <text evidence="1">Belongs to the GerABKA family.</text>
</comment>
<dbReference type="PANTHER" id="PTHR22550:SF5">
    <property type="entry name" value="LEUCINE ZIPPER PROTEIN 4"/>
    <property type="match status" value="1"/>
</dbReference>
<dbReference type="PANTHER" id="PTHR22550">
    <property type="entry name" value="SPORE GERMINATION PROTEIN"/>
    <property type="match status" value="1"/>
</dbReference>
<keyword evidence="3" id="KW-0812">Transmembrane</keyword>
<protein>
    <submittedName>
        <fullName evidence="4">Spore germination protein</fullName>
    </submittedName>
</protein>
<name>A0ABQ1Y8F6_9BACL</name>
<comment type="caution">
    <text evidence="4">The sequence shown here is derived from an EMBL/GenBank/DDBJ whole genome shotgun (WGS) entry which is preliminary data.</text>
</comment>
<evidence type="ECO:0000256" key="2">
    <source>
        <dbReference type="ARBA" id="ARBA00023136"/>
    </source>
</evidence>
<keyword evidence="2 3" id="KW-0472">Membrane</keyword>
<dbReference type="RefSeq" id="WP_188536286.1">
    <property type="nucleotide sequence ID" value="NZ_BMFT01000001.1"/>
</dbReference>
<gene>
    <name evidence="4" type="ORF">GCM10008013_09350</name>
</gene>
<organism evidence="4 5">
    <name type="scientific">Paenibacillus segetis</name>
    <dbReference type="NCBI Taxonomy" id="1325360"/>
    <lineage>
        <taxon>Bacteria</taxon>
        <taxon>Bacillati</taxon>
        <taxon>Bacillota</taxon>
        <taxon>Bacilli</taxon>
        <taxon>Bacillales</taxon>
        <taxon>Paenibacillaceae</taxon>
        <taxon>Paenibacillus</taxon>
    </lineage>
</organism>
<dbReference type="Pfam" id="PF03323">
    <property type="entry name" value="GerA"/>
    <property type="match status" value="1"/>
</dbReference>
<accession>A0ABQ1Y8F6</accession>
<dbReference type="InterPro" id="IPR050768">
    <property type="entry name" value="UPF0353/GerABKA_families"/>
</dbReference>
<evidence type="ECO:0000256" key="1">
    <source>
        <dbReference type="ARBA" id="ARBA00005278"/>
    </source>
</evidence>